<comment type="caution">
    <text evidence="2">The sequence shown here is derived from an EMBL/GenBank/DDBJ whole genome shotgun (WGS) entry which is preliminary data.</text>
</comment>
<dbReference type="Proteomes" id="UP000310200">
    <property type="component" value="Unassembled WGS sequence"/>
</dbReference>
<evidence type="ECO:0000256" key="1">
    <source>
        <dbReference type="SAM" id="Phobius"/>
    </source>
</evidence>
<organism evidence="2 3">
    <name type="scientific">Temnothorax longispinosus</name>
    <dbReference type="NCBI Taxonomy" id="300112"/>
    <lineage>
        <taxon>Eukaryota</taxon>
        <taxon>Metazoa</taxon>
        <taxon>Ecdysozoa</taxon>
        <taxon>Arthropoda</taxon>
        <taxon>Hexapoda</taxon>
        <taxon>Insecta</taxon>
        <taxon>Pterygota</taxon>
        <taxon>Neoptera</taxon>
        <taxon>Endopterygota</taxon>
        <taxon>Hymenoptera</taxon>
        <taxon>Apocrita</taxon>
        <taxon>Aculeata</taxon>
        <taxon>Formicoidea</taxon>
        <taxon>Formicidae</taxon>
        <taxon>Myrmicinae</taxon>
        <taxon>Temnothorax</taxon>
    </lineage>
</organism>
<dbReference type="EMBL" id="QBLH01003980">
    <property type="protein sequence ID" value="TGZ31879.1"/>
    <property type="molecule type" value="Genomic_DNA"/>
</dbReference>
<sequence>MPAQPDRVRRTSEPVSYTHLDVCPPVWVVFALPLGHRYNNVPIIKFMSYLTSHIYLMVFLLLVGITPIYPVVRSNLIPYWYEWCLLVMLSGLLLHKHMLHRLCHMIKQSSLLCAEILIRKCTAIVNKIN</sequence>
<keyword evidence="1" id="KW-0812">Transmembrane</keyword>
<name>A0A4S2JB75_9HYME</name>
<dbReference type="AlphaFoldDB" id="A0A4S2JB75"/>
<reference evidence="2 3" key="1">
    <citation type="journal article" date="2019" name="Philos. Trans. R. Soc. Lond., B, Biol. Sci.">
        <title>Ant behaviour and brain gene expression of defending hosts depend on the ecological success of the intruding social parasite.</title>
        <authorList>
            <person name="Kaur R."/>
            <person name="Stoldt M."/>
            <person name="Jongepier E."/>
            <person name="Feldmeyer B."/>
            <person name="Menzel F."/>
            <person name="Bornberg-Bauer E."/>
            <person name="Foitzik S."/>
        </authorList>
    </citation>
    <scope>NUCLEOTIDE SEQUENCE [LARGE SCALE GENOMIC DNA]</scope>
    <source>
        <tissue evidence="2">Whole body</tissue>
    </source>
</reference>
<keyword evidence="1" id="KW-1133">Transmembrane helix</keyword>
<evidence type="ECO:0000313" key="3">
    <source>
        <dbReference type="Proteomes" id="UP000310200"/>
    </source>
</evidence>
<evidence type="ECO:0000313" key="2">
    <source>
        <dbReference type="EMBL" id="TGZ31879.1"/>
    </source>
</evidence>
<protein>
    <submittedName>
        <fullName evidence="2">Uncharacterized protein</fullName>
    </submittedName>
</protein>
<accession>A0A4S2JB75</accession>
<keyword evidence="3" id="KW-1185">Reference proteome</keyword>
<feature type="transmembrane region" description="Helical" evidence="1">
    <location>
        <begin position="54"/>
        <end position="72"/>
    </location>
</feature>
<proteinExistence type="predicted"/>
<feature type="transmembrane region" description="Helical" evidence="1">
    <location>
        <begin position="78"/>
        <end position="95"/>
    </location>
</feature>
<gene>
    <name evidence="2" type="ORF">DBV15_01189</name>
</gene>
<dbReference type="STRING" id="300112.A0A4S2JB75"/>
<keyword evidence="1" id="KW-0472">Membrane</keyword>